<feature type="region of interest" description="Disordered" evidence="5">
    <location>
        <begin position="469"/>
        <end position="567"/>
    </location>
</feature>
<dbReference type="Pfam" id="PF00245">
    <property type="entry name" value="Alk_phosphatase"/>
    <property type="match status" value="3"/>
</dbReference>
<feature type="binding site" evidence="3">
    <location>
        <position position="139"/>
    </location>
    <ligand>
        <name>Mg(2+)</name>
        <dbReference type="ChEBI" id="CHEBI:18420"/>
    </ligand>
</feature>
<gene>
    <name evidence="6" type="ORF">TGEB3V08_LOCUS10600</name>
</gene>
<reference evidence="6" key="1">
    <citation type="submission" date="2020-11" db="EMBL/GenBank/DDBJ databases">
        <authorList>
            <person name="Tran Van P."/>
        </authorList>
    </citation>
    <scope>NUCLEOTIDE SEQUENCE</scope>
</reference>
<feature type="compositionally biased region" description="Polar residues" evidence="5">
    <location>
        <begin position="558"/>
        <end position="567"/>
    </location>
</feature>
<keyword evidence="3" id="KW-0460">Magnesium</keyword>
<feature type="binding site" evidence="3">
    <location>
        <position position="617"/>
    </location>
    <ligand>
        <name>Zn(2+)</name>
        <dbReference type="ChEBI" id="CHEBI:29105"/>
        <label>2</label>
    </ligand>
</feature>
<evidence type="ECO:0000256" key="1">
    <source>
        <dbReference type="ARBA" id="ARBA00012647"/>
    </source>
</evidence>
<dbReference type="AlphaFoldDB" id="A0A7R9K7L7"/>
<dbReference type="EC" id="3.1.3.1" evidence="1"/>
<evidence type="ECO:0000313" key="6">
    <source>
        <dbReference type="EMBL" id="CAD7609745.1"/>
    </source>
</evidence>
<accession>A0A7R9K7L7</accession>
<name>A0A7R9K7L7_TIMGE</name>
<dbReference type="GO" id="GO:0046872">
    <property type="term" value="F:metal ion binding"/>
    <property type="evidence" value="ECO:0007669"/>
    <property type="project" value="UniProtKB-KW"/>
</dbReference>
<feature type="binding site" evidence="3">
    <location>
        <position position="655"/>
    </location>
    <ligand>
        <name>Zn(2+)</name>
        <dbReference type="ChEBI" id="CHEBI:29105"/>
        <label>2</label>
    </ligand>
</feature>
<dbReference type="PANTHER" id="PTHR11596:SF91">
    <property type="entry name" value="ALKALINE PHOSPHATASE-RELATED"/>
    <property type="match status" value="1"/>
</dbReference>
<evidence type="ECO:0000256" key="3">
    <source>
        <dbReference type="PIRSR" id="PIRSR601952-2"/>
    </source>
</evidence>
<feature type="compositionally biased region" description="Polar residues" evidence="5">
    <location>
        <begin position="477"/>
        <end position="550"/>
    </location>
</feature>
<keyword evidence="3" id="KW-0862">Zinc</keyword>
<feature type="binding site" evidence="3">
    <location>
        <position position="139"/>
    </location>
    <ligand>
        <name>Zn(2+)</name>
        <dbReference type="ChEBI" id="CHEBI:29105"/>
        <label>2</label>
    </ligand>
</feature>
<dbReference type="EMBL" id="OE846423">
    <property type="protein sequence ID" value="CAD7609745.1"/>
    <property type="molecule type" value="Genomic_DNA"/>
</dbReference>
<feature type="binding site" evidence="3">
    <location>
        <position position="654"/>
    </location>
    <ligand>
        <name>Zn(2+)</name>
        <dbReference type="ChEBI" id="CHEBI:29105"/>
        <label>2</label>
    </ligand>
</feature>
<dbReference type="Gene3D" id="3.40.720.10">
    <property type="entry name" value="Alkaline Phosphatase, subunit A"/>
    <property type="match status" value="4"/>
</dbReference>
<protein>
    <recommendedName>
        <fullName evidence="1">alkaline phosphatase</fullName>
        <ecNumber evidence="1">3.1.3.1</ecNumber>
    </recommendedName>
</protein>
<dbReference type="SMART" id="SM00098">
    <property type="entry name" value="alkPPc"/>
    <property type="match status" value="1"/>
</dbReference>
<keyword evidence="3" id="KW-0479">Metal-binding</keyword>
<feature type="active site" description="Phosphoserine intermediate" evidence="2">
    <location>
        <position position="189"/>
    </location>
</feature>
<dbReference type="SUPFAM" id="SSF53649">
    <property type="entry name" value="Alkaline phosphatase-like"/>
    <property type="match status" value="2"/>
</dbReference>
<feature type="binding site" evidence="3">
    <location>
        <position position="254"/>
    </location>
    <ligand>
        <name>Mg(2+)</name>
        <dbReference type="ChEBI" id="CHEBI:18420"/>
    </ligand>
</feature>
<comment type="similarity">
    <text evidence="4">Belongs to the alkaline phosphatase family.</text>
</comment>
<organism evidence="6">
    <name type="scientific">Timema genevievae</name>
    <name type="common">Walking stick</name>
    <dbReference type="NCBI Taxonomy" id="629358"/>
    <lineage>
        <taxon>Eukaryota</taxon>
        <taxon>Metazoa</taxon>
        <taxon>Ecdysozoa</taxon>
        <taxon>Arthropoda</taxon>
        <taxon>Hexapoda</taxon>
        <taxon>Insecta</taxon>
        <taxon>Pterygota</taxon>
        <taxon>Neoptera</taxon>
        <taxon>Polyneoptera</taxon>
        <taxon>Phasmatodea</taxon>
        <taxon>Timematodea</taxon>
        <taxon>Timematoidea</taxon>
        <taxon>Timematidae</taxon>
        <taxon>Timema</taxon>
    </lineage>
</organism>
<feature type="binding site" evidence="3">
    <location>
        <position position="613"/>
    </location>
    <ligand>
        <name>Zn(2+)</name>
        <dbReference type="ChEBI" id="CHEBI:29105"/>
        <label>2</label>
    </ligand>
</feature>
<dbReference type="InterPro" id="IPR001952">
    <property type="entry name" value="Alkaline_phosphatase"/>
</dbReference>
<evidence type="ECO:0000256" key="5">
    <source>
        <dbReference type="SAM" id="MobiDB-lite"/>
    </source>
</evidence>
<dbReference type="PRINTS" id="PR00113">
    <property type="entry name" value="ALKPHPHTASE"/>
</dbReference>
<comment type="cofactor">
    <cofactor evidence="3">
        <name>Zn(2+)</name>
        <dbReference type="ChEBI" id="CHEBI:29105"/>
    </cofactor>
    <text evidence="3">Binds 2 Zn(2+) ions.</text>
</comment>
<feature type="region of interest" description="Disordered" evidence="5">
    <location>
        <begin position="580"/>
        <end position="600"/>
    </location>
</feature>
<proteinExistence type="inferred from homology"/>
<feature type="binding site" evidence="3">
    <location>
        <position position="801"/>
    </location>
    <ligand>
        <name>Zn(2+)</name>
        <dbReference type="ChEBI" id="CHEBI:29105"/>
        <label>2</label>
    </ligand>
</feature>
<feature type="binding site" evidence="3">
    <location>
        <position position="252"/>
    </location>
    <ligand>
        <name>Mg(2+)</name>
        <dbReference type="ChEBI" id="CHEBI:18420"/>
    </ligand>
</feature>
<evidence type="ECO:0000256" key="4">
    <source>
        <dbReference type="RuleBase" id="RU003946"/>
    </source>
</evidence>
<sequence length="847" mass="92820">MHLRGERVTNHFVKTTLNTPDRDSNLDLPVIGSLVYCESSTLDYAATEVDESVMHPLLNDVPTRTSRSVRGEQDASYWTNSGQEELYCSVPPYLVLQTLANWTYNASYWTNSGQEELWRHATQQPILVRAKNVILFLGDGMSIPTLAATRAYLGQRSGQTGEEVSLSFERFPYTGLSKTYCVDRQVADSACSSTAYFCGVKNNYGTLGVSATVTRRDCQAMRNSSNHVDSILVWAQDAGKSTGLVTTTRITHASPAGGYSHTAERNWESDADVASNNADPHQCADIAKQLVRNSPGKNVKVSGLSQGHCIIRFIRDKGKIIVSSGALELGGHKVIVSSGAHELGGHKGSVWGTQVVLGGGRRAFRPNTVKDEEGKRGVRIDGADLVDEWKRDKLRRGASNSYVWDRDGLLGVNTDTTEYLLGLFDHNHMQYHLDADPTTEPTLPEMTATAIKMLQKDKAGYFLFVEEQPESVDATEQPESVDTTEQPESVDTTEQPESVDTTEQPESVDTTEQPESVDTTEQPESVDTTEQPESVDTTEQPESVDTTEQPESVDATEQPESVNTTEQSLVLEVRVRKHLEKQPPPLPPGILAPSRPQQPDYTSLTIRLRGRIDHAHHGTSAKKALDETVQFHEAVRVAAELTEEKDTLIVVTSDHAHVMSYSGYPTRGNDILVETVTVTLCAVETAIVTLCAVETVIVTLCAVETLTVVLCAVETVIVVLCAVDTVIVTLCAVETVIVVLYAGVAGNSVVDRLPYSTISYGNGPGYRPPQYDGRRYDISRDNTRDKNYMFPALLPLNSETHGGDDVGVFARGPWAHLFTGVYEQHVIPHMMAFASCIGRGLTACWAR</sequence>
<dbReference type="GO" id="GO:0004035">
    <property type="term" value="F:alkaline phosphatase activity"/>
    <property type="evidence" value="ECO:0007669"/>
    <property type="project" value="UniProtKB-EC"/>
</dbReference>
<dbReference type="CDD" id="cd16012">
    <property type="entry name" value="ALP"/>
    <property type="match status" value="1"/>
</dbReference>
<dbReference type="InterPro" id="IPR017850">
    <property type="entry name" value="Alkaline_phosphatase_core_sf"/>
</dbReference>
<dbReference type="PANTHER" id="PTHR11596">
    <property type="entry name" value="ALKALINE PHOSPHATASE"/>
    <property type="match status" value="1"/>
</dbReference>
<evidence type="ECO:0000256" key="2">
    <source>
        <dbReference type="PIRSR" id="PIRSR601952-1"/>
    </source>
</evidence>
<comment type="cofactor">
    <cofactor evidence="3">
        <name>Mg(2+)</name>
        <dbReference type="ChEBI" id="CHEBI:18420"/>
    </cofactor>
    <text evidence="3">Binds 1 Mg(2+) ion.</text>
</comment>